<sequence>MIRYGRLHTNDFIATMNQLTKIISSSREANTAAIQWLLHACNDRLDRAENKDVPAKTAVWALADVLVTRWPEPQTIDYRAPLLFTQAVEIDQDHRMQDPRRAYMLRVKVAPQRTEASFVKDPSSPFGVLLWADEKKCAFVDRELLPPGKQGTLRVAGPGNQFFELDLDQTDQMMFYLRR</sequence>
<keyword evidence="2" id="KW-1185">Reference proteome</keyword>
<gene>
    <name evidence="1" type="ORF">CKAH01_07859</name>
</gene>
<organism evidence="1 2">
    <name type="scientific">Colletotrichum kahawae</name>
    <name type="common">Coffee berry disease fungus</name>
    <dbReference type="NCBI Taxonomy" id="34407"/>
    <lineage>
        <taxon>Eukaryota</taxon>
        <taxon>Fungi</taxon>
        <taxon>Dikarya</taxon>
        <taxon>Ascomycota</taxon>
        <taxon>Pezizomycotina</taxon>
        <taxon>Sordariomycetes</taxon>
        <taxon>Hypocreomycetidae</taxon>
        <taxon>Glomerellales</taxon>
        <taxon>Glomerellaceae</taxon>
        <taxon>Colletotrichum</taxon>
        <taxon>Colletotrichum gloeosporioides species complex</taxon>
    </lineage>
</organism>
<evidence type="ECO:0000313" key="2">
    <source>
        <dbReference type="Proteomes" id="UP001281614"/>
    </source>
</evidence>
<protein>
    <submittedName>
        <fullName evidence="1">Uncharacterized protein</fullName>
    </submittedName>
</protein>
<name>A0AAD9Y3G3_COLKA</name>
<dbReference type="EMBL" id="VYYT01000433">
    <property type="protein sequence ID" value="KAK2736105.1"/>
    <property type="molecule type" value="Genomic_DNA"/>
</dbReference>
<evidence type="ECO:0000313" key="1">
    <source>
        <dbReference type="EMBL" id="KAK2736105.1"/>
    </source>
</evidence>
<dbReference type="Proteomes" id="UP001281614">
    <property type="component" value="Unassembled WGS sequence"/>
</dbReference>
<accession>A0AAD9Y3G3</accession>
<reference evidence="1" key="1">
    <citation type="submission" date="2023-02" db="EMBL/GenBank/DDBJ databases">
        <title>Colletotrichum kahawae CIFC_Que2 genome sequencing and assembly.</title>
        <authorList>
            <person name="Baroncelli R."/>
        </authorList>
    </citation>
    <scope>NUCLEOTIDE SEQUENCE</scope>
    <source>
        <strain evidence="1">CIFC_Que2</strain>
    </source>
</reference>
<comment type="caution">
    <text evidence="1">The sequence shown here is derived from an EMBL/GenBank/DDBJ whole genome shotgun (WGS) entry which is preliminary data.</text>
</comment>
<dbReference type="AlphaFoldDB" id="A0AAD9Y3G3"/>
<proteinExistence type="predicted"/>